<dbReference type="SUPFAM" id="SSF55120">
    <property type="entry name" value="Pseudouridine synthase"/>
    <property type="match status" value="1"/>
</dbReference>
<dbReference type="InterPro" id="IPR018496">
    <property type="entry name" value="PsdUridine_synth_RsuA/RluB_CS"/>
</dbReference>
<dbReference type="InterPro" id="IPR002942">
    <property type="entry name" value="S4_RNA-bd"/>
</dbReference>
<gene>
    <name evidence="9" type="primary">rsuA</name>
    <name evidence="9" type="ORF">KJI95_08695</name>
</gene>
<dbReference type="InterPro" id="IPR050343">
    <property type="entry name" value="RsuA_PseudoU_synthase"/>
</dbReference>
<dbReference type="Proteomes" id="UP001195903">
    <property type="component" value="Unassembled WGS sequence"/>
</dbReference>
<comment type="caution">
    <text evidence="9">The sequence shown here is derived from an EMBL/GenBank/DDBJ whole genome shotgun (WGS) entry which is preliminary data.</text>
</comment>
<dbReference type="Gene3D" id="3.10.290.10">
    <property type="entry name" value="RNA-binding S4 domain"/>
    <property type="match status" value="1"/>
</dbReference>
<dbReference type="InterPro" id="IPR036986">
    <property type="entry name" value="S4_RNA-bd_sf"/>
</dbReference>
<evidence type="ECO:0000259" key="8">
    <source>
        <dbReference type="SMART" id="SM00363"/>
    </source>
</evidence>
<keyword evidence="10" id="KW-1185">Reference proteome</keyword>
<proteinExistence type="inferred from homology"/>
<dbReference type="Gene3D" id="3.30.70.580">
    <property type="entry name" value="Pseudouridine synthase I, catalytic domain, N-terminal subdomain"/>
    <property type="match status" value="1"/>
</dbReference>
<organism evidence="9 10">
    <name type="scientific">Shewanella jiangmenensis</name>
    <dbReference type="NCBI Taxonomy" id="2837387"/>
    <lineage>
        <taxon>Bacteria</taxon>
        <taxon>Pseudomonadati</taxon>
        <taxon>Pseudomonadota</taxon>
        <taxon>Gammaproteobacteria</taxon>
        <taxon>Alteromonadales</taxon>
        <taxon>Shewanellaceae</taxon>
        <taxon>Shewanella</taxon>
    </lineage>
</organism>
<dbReference type="CDD" id="cd02553">
    <property type="entry name" value="PseudoU_synth_RsuA"/>
    <property type="match status" value="1"/>
</dbReference>
<comment type="function">
    <text evidence="5">Responsible for synthesis of pseudouridine from uracil-516 in 16S ribosomal RNA.</text>
</comment>
<dbReference type="Pfam" id="PF00849">
    <property type="entry name" value="PseudoU_synth_2"/>
    <property type="match status" value="1"/>
</dbReference>
<dbReference type="Gene3D" id="3.30.70.1560">
    <property type="entry name" value="Alpha-L RNA-binding motif"/>
    <property type="match status" value="1"/>
</dbReference>
<dbReference type="PROSITE" id="PS01149">
    <property type="entry name" value="PSI_RSU"/>
    <property type="match status" value="1"/>
</dbReference>
<evidence type="ECO:0000256" key="3">
    <source>
        <dbReference type="ARBA" id="ARBA00023235"/>
    </source>
</evidence>
<evidence type="ECO:0000313" key="9">
    <source>
        <dbReference type="EMBL" id="MBT1444608.1"/>
    </source>
</evidence>
<evidence type="ECO:0000256" key="2">
    <source>
        <dbReference type="ARBA" id="ARBA00022884"/>
    </source>
</evidence>
<dbReference type="RefSeq" id="WP_214506781.1">
    <property type="nucleotide sequence ID" value="NZ_JAHEPS010000002.1"/>
</dbReference>
<evidence type="ECO:0000256" key="4">
    <source>
        <dbReference type="ARBA" id="ARBA00036749"/>
    </source>
</evidence>
<dbReference type="PANTHER" id="PTHR47683:SF4">
    <property type="entry name" value="PSEUDOURIDINE SYNTHASE"/>
    <property type="match status" value="1"/>
</dbReference>
<evidence type="ECO:0000256" key="1">
    <source>
        <dbReference type="ARBA" id="ARBA00008348"/>
    </source>
</evidence>
<dbReference type="InterPro" id="IPR000748">
    <property type="entry name" value="PsdUridine_synth_RsuA/RluB/E/F"/>
</dbReference>
<dbReference type="InterPro" id="IPR020094">
    <property type="entry name" value="TruA/RsuA/RluB/E/F_N"/>
</dbReference>
<dbReference type="CDD" id="cd00165">
    <property type="entry name" value="S4"/>
    <property type="match status" value="1"/>
</dbReference>
<dbReference type="PROSITE" id="PS50889">
    <property type="entry name" value="S4"/>
    <property type="match status" value="1"/>
</dbReference>
<dbReference type="GO" id="GO:0160136">
    <property type="term" value="F:16S rRNA pseudouridine(516) synthase activity"/>
    <property type="evidence" value="ECO:0007669"/>
    <property type="project" value="UniProtKB-EC"/>
</dbReference>
<name>A0ABS5V3U7_9GAMM</name>
<evidence type="ECO:0000256" key="7">
    <source>
        <dbReference type="RuleBase" id="RU003887"/>
    </source>
</evidence>
<keyword evidence="2 6" id="KW-0694">RNA-binding</keyword>
<comment type="similarity">
    <text evidence="1 7">Belongs to the pseudouridine synthase RsuA family.</text>
</comment>
<dbReference type="SUPFAM" id="SSF55174">
    <property type="entry name" value="Alpha-L RNA-binding motif"/>
    <property type="match status" value="1"/>
</dbReference>
<dbReference type="EMBL" id="JAHEPS010000002">
    <property type="protein sequence ID" value="MBT1444608.1"/>
    <property type="molecule type" value="Genomic_DNA"/>
</dbReference>
<evidence type="ECO:0000256" key="6">
    <source>
        <dbReference type="PROSITE-ProRule" id="PRU00182"/>
    </source>
</evidence>
<dbReference type="NCBIfam" id="TIGR00093">
    <property type="entry name" value="pseudouridine synthase"/>
    <property type="match status" value="1"/>
</dbReference>
<dbReference type="InterPro" id="IPR020103">
    <property type="entry name" value="PsdUridine_synth_cat_dom_sf"/>
</dbReference>
<dbReference type="InterPro" id="IPR042092">
    <property type="entry name" value="PsdUridine_s_RsuA/RluB/E/F_cat"/>
</dbReference>
<dbReference type="InterPro" id="IPR006145">
    <property type="entry name" value="PsdUridine_synth_RsuA/RluA"/>
</dbReference>
<comment type="catalytic activity">
    <reaction evidence="4">
        <text>uridine(516) in 16S rRNA = pseudouridine(516) in 16S rRNA</text>
        <dbReference type="Rhea" id="RHEA:38867"/>
        <dbReference type="Rhea" id="RHEA-COMP:10089"/>
        <dbReference type="Rhea" id="RHEA-COMP:10090"/>
        <dbReference type="ChEBI" id="CHEBI:65314"/>
        <dbReference type="ChEBI" id="CHEBI:65315"/>
        <dbReference type="EC" id="5.4.99.19"/>
    </reaction>
</comment>
<reference evidence="9 10" key="1">
    <citation type="submission" date="2021-05" db="EMBL/GenBank/DDBJ databases">
        <title>Shewanella sp. JM162201.</title>
        <authorList>
            <person name="Xu S."/>
            <person name="Li A."/>
        </authorList>
    </citation>
    <scope>NUCLEOTIDE SEQUENCE [LARGE SCALE GENOMIC DNA]</scope>
    <source>
        <strain evidence="9 10">JM162201</strain>
    </source>
</reference>
<protein>
    <recommendedName>
        <fullName evidence="7">Pseudouridine synthase</fullName>
        <ecNumber evidence="7">5.4.99.-</ecNumber>
    </recommendedName>
</protein>
<accession>A0ABS5V3U7</accession>
<sequence>MAARKTPWQRAEHTSVRLDKFLAETTDLSRGLAKKAINGGDVTVDEQVIKDPAFKVAAGARVCLEGEHLELVGIRYLMLNKPVDTICSTQDEYYPSVISLLDIARPDKLHIAGRLDADTTGLVLITDDGQWSHKITSPRRDCAKRYRVQLADPLTPELVEVFAKGLQLNGEEGLTKPATLEILSDTEALLAITEGKYHQVKRMFAAVGNKVVGLHREAVGAIELDPELAHGEWRYLTDAEVASVK</sequence>
<dbReference type="PANTHER" id="PTHR47683">
    <property type="entry name" value="PSEUDOURIDINE SYNTHASE FAMILY PROTEIN-RELATED"/>
    <property type="match status" value="1"/>
</dbReference>
<feature type="domain" description="RNA-binding S4" evidence="8">
    <location>
        <begin position="16"/>
        <end position="70"/>
    </location>
</feature>
<dbReference type="EC" id="5.4.99.-" evidence="7"/>
<dbReference type="NCBIfam" id="NF008097">
    <property type="entry name" value="PRK10839.1"/>
    <property type="match status" value="1"/>
</dbReference>
<keyword evidence="3 7" id="KW-0413">Isomerase</keyword>
<evidence type="ECO:0000313" key="10">
    <source>
        <dbReference type="Proteomes" id="UP001195903"/>
    </source>
</evidence>
<dbReference type="Pfam" id="PF01479">
    <property type="entry name" value="S4"/>
    <property type="match status" value="1"/>
</dbReference>
<dbReference type="SMART" id="SM00363">
    <property type="entry name" value="S4"/>
    <property type="match status" value="1"/>
</dbReference>
<evidence type="ECO:0000256" key="5">
    <source>
        <dbReference type="ARBA" id="ARBA00037590"/>
    </source>
</evidence>